<gene>
    <name evidence="2" type="ORF">L3X38_036780</name>
</gene>
<dbReference type="EMBL" id="JAJFAZ020000007">
    <property type="protein sequence ID" value="KAI5317073.1"/>
    <property type="molecule type" value="Genomic_DNA"/>
</dbReference>
<name>A0AAD4V2E4_PRUDU</name>
<dbReference type="Proteomes" id="UP001054821">
    <property type="component" value="Chromosome 7"/>
</dbReference>
<reference evidence="2 3" key="1">
    <citation type="journal article" date="2022" name="G3 (Bethesda)">
        <title>Whole-genome sequence and methylome profiling of the almond [Prunus dulcis (Mill.) D.A. Webb] cultivar 'Nonpareil'.</title>
        <authorList>
            <person name="D'Amico-Willman K.M."/>
            <person name="Ouma W.Z."/>
            <person name="Meulia T."/>
            <person name="Sideli G.M."/>
            <person name="Gradziel T.M."/>
            <person name="Fresnedo-Ramirez J."/>
        </authorList>
    </citation>
    <scope>NUCLEOTIDE SEQUENCE [LARGE SCALE GENOMIC DNA]</scope>
    <source>
        <strain evidence="2">Clone GOH B32 T37-40</strain>
    </source>
</reference>
<proteinExistence type="predicted"/>
<sequence>MYPCNSVNSPGRSRRHTVYPSRNPDRIQGTAVSLICWQVSVTQSTRAATGRIQGTVVSLIRNPGRPRRHQVKLSCKSWQTSVTPSQTELQILADLPGRPRRHQVKLSCKSWQTSATLSQTELQILADLGETREANVKCTDKSEGKLDVRRHRHN</sequence>
<protein>
    <submittedName>
        <fullName evidence="2">Uncharacterized protein</fullName>
    </submittedName>
</protein>
<organism evidence="2 3">
    <name type="scientific">Prunus dulcis</name>
    <name type="common">Almond</name>
    <name type="synonym">Amygdalus dulcis</name>
    <dbReference type="NCBI Taxonomy" id="3755"/>
    <lineage>
        <taxon>Eukaryota</taxon>
        <taxon>Viridiplantae</taxon>
        <taxon>Streptophyta</taxon>
        <taxon>Embryophyta</taxon>
        <taxon>Tracheophyta</taxon>
        <taxon>Spermatophyta</taxon>
        <taxon>Magnoliopsida</taxon>
        <taxon>eudicotyledons</taxon>
        <taxon>Gunneridae</taxon>
        <taxon>Pentapetalae</taxon>
        <taxon>rosids</taxon>
        <taxon>fabids</taxon>
        <taxon>Rosales</taxon>
        <taxon>Rosaceae</taxon>
        <taxon>Amygdaloideae</taxon>
        <taxon>Amygdaleae</taxon>
        <taxon>Prunus</taxon>
    </lineage>
</organism>
<accession>A0AAD4V2E4</accession>
<evidence type="ECO:0000313" key="2">
    <source>
        <dbReference type="EMBL" id="KAI5317073.1"/>
    </source>
</evidence>
<feature type="region of interest" description="Disordered" evidence="1">
    <location>
        <begin position="1"/>
        <end position="24"/>
    </location>
</feature>
<keyword evidence="3" id="KW-1185">Reference proteome</keyword>
<feature type="compositionally biased region" description="Polar residues" evidence="1">
    <location>
        <begin position="1"/>
        <end position="11"/>
    </location>
</feature>
<evidence type="ECO:0000256" key="1">
    <source>
        <dbReference type="SAM" id="MobiDB-lite"/>
    </source>
</evidence>
<dbReference type="AlphaFoldDB" id="A0AAD4V2E4"/>
<evidence type="ECO:0000313" key="3">
    <source>
        <dbReference type="Proteomes" id="UP001054821"/>
    </source>
</evidence>
<comment type="caution">
    <text evidence="2">The sequence shown here is derived from an EMBL/GenBank/DDBJ whole genome shotgun (WGS) entry which is preliminary data.</text>
</comment>